<gene>
    <name evidence="4" type="primary">LOC101891939</name>
</gene>
<dbReference type="Proteomes" id="UP001652621">
    <property type="component" value="Unplaced"/>
</dbReference>
<evidence type="ECO:0000313" key="2">
    <source>
        <dbReference type="EnsemblMetazoa" id="MDOA013985-PA"/>
    </source>
</evidence>
<dbReference type="VEuPathDB" id="VectorBase:MDOMA2_009824"/>
<organism evidence="2">
    <name type="scientific">Musca domestica</name>
    <name type="common">House fly</name>
    <dbReference type="NCBI Taxonomy" id="7370"/>
    <lineage>
        <taxon>Eukaryota</taxon>
        <taxon>Metazoa</taxon>
        <taxon>Ecdysozoa</taxon>
        <taxon>Arthropoda</taxon>
        <taxon>Hexapoda</taxon>
        <taxon>Insecta</taxon>
        <taxon>Pterygota</taxon>
        <taxon>Neoptera</taxon>
        <taxon>Endopterygota</taxon>
        <taxon>Diptera</taxon>
        <taxon>Brachycera</taxon>
        <taxon>Muscomorpha</taxon>
        <taxon>Muscoidea</taxon>
        <taxon>Muscidae</taxon>
        <taxon>Musca</taxon>
    </lineage>
</organism>
<keyword evidence="3" id="KW-1185">Reference proteome</keyword>
<dbReference type="InterPro" id="IPR007614">
    <property type="entry name" value="Retinin_C"/>
</dbReference>
<evidence type="ECO:0000313" key="4">
    <source>
        <dbReference type="RefSeq" id="XP_058982305.1"/>
    </source>
</evidence>
<proteinExistence type="predicted"/>
<evidence type="ECO:0000256" key="1">
    <source>
        <dbReference type="SAM" id="MobiDB-lite"/>
    </source>
</evidence>
<accession>A0A1I8ND73</accession>
<reference evidence="2" key="1">
    <citation type="submission" date="2020-05" db="UniProtKB">
        <authorList>
            <consortium name="EnsemblMetazoa"/>
        </authorList>
    </citation>
    <scope>IDENTIFICATION</scope>
    <source>
        <strain evidence="2">Aabys</strain>
    </source>
</reference>
<name>A0A1I8ND73_MUSDO</name>
<dbReference type="PANTHER" id="PTHR34931:SF4">
    <property type="entry name" value="GEO13385P1-RELATED"/>
    <property type="match status" value="1"/>
</dbReference>
<dbReference type="GeneID" id="101891939"/>
<dbReference type="RefSeq" id="XP_058982305.1">
    <property type="nucleotide sequence ID" value="XM_059126322.1"/>
</dbReference>
<evidence type="ECO:0000313" key="3">
    <source>
        <dbReference type="Proteomes" id="UP001652621"/>
    </source>
</evidence>
<dbReference type="PANTHER" id="PTHR34931">
    <property type="entry name" value="FI02976P-RELATED"/>
    <property type="match status" value="1"/>
</dbReference>
<dbReference type="OrthoDB" id="7977443at2759"/>
<sequence length="164" mass="17837">MPQKTKDLRHKPNVNHQTTQPPSKTILCIVLGAVAARPGHASGTAYLPAAPAIYDHYEHYAPTIVGHSVEHYPTAVSHQSQTIVHEKRPYLRPIVEYAPAATFVKAHAPIIKKYVVAAAPAIEYAYAPESYYTGSGELYATSGWGDAGLAYTTTKGGWNAWPLK</sequence>
<dbReference type="eggNOG" id="ENOG502T8PV">
    <property type="taxonomic scope" value="Eukaryota"/>
</dbReference>
<dbReference type="VEuPathDB" id="VectorBase:MDOA013985"/>
<dbReference type="Pfam" id="PF04527">
    <property type="entry name" value="Retinin_C"/>
    <property type="match status" value="1"/>
</dbReference>
<protein>
    <submittedName>
        <fullName evidence="4">Uncharacterized protein LOC101891939</fullName>
    </submittedName>
</protein>
<dbReference type="EnsemblMetazoa" id="MDOA013985-RA">
    <property type="protein sequence ID" value="MDOA013985-PA"/>
    <property type="gene ID" value="MDOA013985"/>
</dbReference>
<dbReference type="AlphaFoldDB" id="A0A1I8ND73"/>
<dbReference type="STRING" id="7370.A0A1I8ND73"/>
<reference evidence="4" key="2">
    <citation type="submission" date="2025-05" db="UniProtKB">
        <authorList>
            <consortium name="RefSeq"/>
        </authorList>
    </citation>
    <scope>IDENTIFICATION</scope>
    <source>
        <strain evidence="4">Aabys</strain>
        <tissue evidence="4">Whole body</tissue>
    </source>
</reference>
<feature type="region of interest" description="Disordered" evidence="1">
    <location>
        <begin position="1"/>
        <end position="20"/>
    </location>
</feature>